<dbReference type="InterPro" id="IPR057207">
    <property type="entry name" value="FBXL15_LRR"/>
</dbReference>
<comment type="subcellular location">
    <subcellularLocation>
        <location evidence="1">Cytoplasm</location>
        <location evidence="1">Cytoskeleton</location>
        <location evidence="1">Cilium axoneme</location>
    </subcellularLocation>
</comment>
<feature type="domain" description="F-box/LRR-repeat protein 15-like leucin rich repeat" evidence="2">
    <location>
        <begin position="103"/>
        <end position="204"/>
    </location>
</feature>
<proteinExistence type="predicted"/>
<keyword evidence="4" id="KW-1185">Reference proteome</keyword>
<dbReference type="Gene3D" id="3.80.10.10">
    <property type="entry name" value="Ribonuclease Inhibitor"/>
    <property type="match status" value="2"/>
</dbReference>
<dbReference type="Pfam" id="PF25372">
    <property type="entry name" value="DUF7885"/>
    <property type="match status" value="1"/>
</dbReference>
<protein>
    <recommendedName>
        <fullName evidence="2">F-box/LRR-repeat protein 15-like leucin rich repeat domain-containing protein</fullName>
    </recommendedName>
</protein>
<gene>
    <name evidence="3" type="ORF">WJX81_005037</name>
</gene>
<dbReference type="GO" id="GO:0031146">
    <property type="term" value="P:SCF-dependent proteasomal ubiquitin-dependent protein catabolic process"/>
    <property type="evidence" value="ECO:0007669"/>
    <property type="project" value="TreeGrafter"/>
</dbReference>
<name>A0AAW1S6Y3_9CHLO</name>
<dbReference type="PANTHER" id="PTHR13318">
    <property type="entry name" value="PARTNER OF PAIRED, ISOFORM B-RELATED"/>
    <property type="match status" value="1"/>
</dbReference>
<dbReference type="PANTHER" id="PTHR13318:SF190">
    <property type="entry name" value="PARTNER OF PAIRED, ISOFORM B"/>
    <property type="match status" value="1"/>
</dbReference>
<evidence type="ECO:0000313" key="4">
    <source>
        <dbReference type="Proteomes" id="UP001445335"/>
    </source>
</evidence>
<dbReference type="Proteomes" id="UP001445335">
    <property type="component" value="Unassembled WGS sequence"/>
</dbReference>
<sequence length="246" mass="25701">MQRETQGEKQQWRWRIGVAQGARSLQAGTDATDAALAAALAPGRGGFTCLMALNLCDCRQITLAGAGADGALRGLERTLTSLRLAGCYRVDDGALGAVLPALPKLARLDLDHCWRLTDGALAVQLGGLRALRRLSLAGCFRLGGGVLAAAARLPRLRWLDAAACDVNDAAVQALAHQSASLESLDLSYCSRVGDAGAGALQCLSALRRLDLTWTAVTPACIPFEFSLAAASTQTLKVGSWEDSLAA</sequence>
<organism evidence="3 4">
    <name type="scientific">Elliptochloris bilobata</name>
    <dbReference type="NCBI Taxonomy" id="381761"/>
    <lineage>
        <taxon>Eukaryota</taxon>
        <taxon>Viridiplantae</taxon>
        <taxon>Chlorophyta</taxon>
        <taxon>core chlorophytes</taxon>
        <taxon>Trebouxiophyceae</taxon>
        <taxon>Trebouxiophyceae incertae sedis</taxon>
        <taxon>Elliptochloris clade</taxon>
        <taxon>Elliptochloris</taxon>
    </lineage>
</organism>
<evidence type="ECO:0000313" key="3">
    <source>
        <dbReference type="EMBL" id="KAK9842033.1"/>
    </source>
</evidence>
<dbReference type="EMBL" id="JALJOU010000009">
    <property type="protein sequence ID" value="KAK9842033.1"/>
    <property type="molecule type" value="Genomic_DNA"/>
</dbReference>
<reference evidence="3 4" key="1">
    <citation type="journal article" date="2024" name="Nat. Commun.">
        <title>Phylogenomics reveals the evolutionary origins of lichenization in chlorophyte algae.</title>
        <authorList>
            <person name="Puginier C."/>
            <person name="Libourel C."/>
            <person name="Otte J."/>
            <person name="Skaloud P."/>
            <person name="Haon M."/>
            <person name="Grisel S."/>
            <person name="Petersen M."/>
            <person name="Berrin J.G."/>
            <person name="Delaux P.M."/>
            <person name="Dal Grande F."/>
            <person name="Keller J."/>
        </authorList>
    </citation>
    <scope>NUCLEOTIDE SEQUENCE [LARGE SCALE GENOMIC DNA]</scope>
    <source>
        <strain evidence="3 4">SAG 245.80</strain>
    </source>
</reference>
<dbReference type="GO" id="GO:0019005">
    <property type="term" value="C:SCF ubiquitin ligase complex"/>
    <property type="evidence" value="ECO:0007669"/>
    <property type="project" value="TreeGrafter"/>
</dbReference>
<dbReference type="InterPro" id="IPR032675">
    <property type="entry name" value="LRR_dom_sf"/>
</dbReference>
<dbReference type="SUPFAM" id="SSF52047">
    <property type="entry name" value="RNI-like"/>
    <property type="match status" value="1"/>
</dbReference>
<comment type="caution">
    <text evidence="3">The sequence shown here is derived from an EMBL/GenBank/DDBJ whole genome shotgun (WGS) entry which is preliminary data.</text>
</comment>
<dbReference type="GO" id="GO:0005930">
    <property type="term" value="C:axoneme"/>
    <property type="evidence" value="ECO:0007669"/>
    <property type="project" value="UniProtKB-SubCell"/>
</dbReference>
<evidence type="ECO:0000259" key="2">
    <source>
        <dbReference type="Pfam" id="PF25372"/>
    </source>
</evidence>
<accession>A0AAW1S6Y3</accession>
<dbReference type="AlphaFoldDB" id="A0AAW1S6Y3"/>
<evidence type="ECO:0000256" key="1">
    <source>
        <dbReference type="ARBA" id="ARBA00004430"/>
    </source>
</evidence>